<dbReference type="EMBL" id="FNTX01000001">
    <property type="protein sequence ID" value="SED58052.1"/>
    <property type="molecule type" value="Genomic_DNA"/>
</dbReference>
<reference evidence="2" key="1">
    <citation type="submission" date="2016-10" db="EMBL/GenBank/DDBJ databases">
        <authorList>
            <person name="Varghese N."/>
            <person name="Submissions S."/>
        </authorList>
    </citation>
    <scope>NUCLEOTIDE SEQUENCE [LARGE SCALE GENOMIC DNA]</scope>
    <source>
        <strain evidence="2">DSM 21368</strain>
    </source>
</reference>
<organism evidence="1 2">
    <name type="scientific">Ruania alba</name>
    <dbReference type="NCBI Taxonomy" id="648782"/>
    <lineage>
        <taxon>Bacteria</taxon>
        <taxon>Bacillati</taxon>
        <taxon>Actinomycetota</taxon>
        <taxon>Actinomycetes</taxon>
        <taxon>Micrococcales</taxon>
        <taxon>Ruaniaceae</taxon>
        <taxon>Ruania</taxon>
    </lineage>
</organism>
<dbReference type="Proteomes" id="UP000199220">
    <property type="component" value="Unassembled WGS sequence"/>
</dbReference>
<proteinExistence type="predicted"/>
<evidence type="ECO:0000313" key="1">
    <source>
        <dbReference type="EMBL" id="SED58052.1"/>
    </source>
</evidence>
<dbReference type="STRING" id="648782.SAMN04488554_0195"/>
<gene>
    <name evidence="1" type="ORF">SAMN04488554_0195</name>
</gene>
<keyword evidence="2" id="KW-1185">Reference proteome</keyword>
<dbReference type="AlphaFoldDB" id="A0A1H5BU17"/>
<sequence>MIPDRYRLDVGFARGKTEDDWASLRCGYGSAEMVPAMLRRAAASGTAFDDCWDDLWTALCHQGTVYSASYAALPILTAMCLSQDPRGYSAPLQLAGAILASIDGPEEPAAVRRRYGAEVAQLHAIAERGIELAGTDLEFIYGLETLTSFEDGGPWSRNLSYLADGEAPMECAGCAAALVLHIDDLPATVTRQDVSEGSTPVKPTANVAGTEARLLDLATQNDRQRVADQFRYLFGNATCPVCSVDLRIASVLI</sequence>
<name>A0A1H5BU17_9MICO</name>
<protein>
    <submittedName>
        <fullName evidence="1">Uncharacterized protein</fullName>
    </submittedName>
</protein>
<evidence type="ECO:0000313" key="2">
    <source>
        <dbReference type="Proteomes" id="UP000199220"/>
    </source>
</evidence>
<accession>A0A1H5BU17</accession>